<dbReference type="EMBL" id="JAEQNB010000005">
    <property type="protein sequence ID" value="MBL0388042.1"/>
    <property type="molecule type" value="Genomic_DNA"/>
</dbReference>
<evidence type="ECO:0000313" key="12">
    <source>
        <dbReference type="EMBL" id="MBL0388042.1"/>
    </source>
</evidence>
<gene>
    <name evidence="9 12" type="primary">lspA</name>
    <name evidence="12" type="ORF">JJB07_15595</name>
</gene>
<dbReference type="NCBIfam" id="TIGR00077">
    <property type="entry name" value="lspA"/>
    <property type="match status" value="1"/>
</dbReference>
<comment type="function">
    <text evidence="9 10">This protein specifically catalyzes the removal of signal peptides from prolipoproteins.</text>
</comment>
<evidence type="ECO:0000313" key="13">
    <source>
        <dbReference type="Proteomes" id="UP000602284"/>
    </source>
</evidence>
<reference evidence="12 13" key="1">
    <citation type="submission" date="2021-01" db="EMBL/GenBank/DDBJ databases">
        <title>Tumebacillus sp. strain ITR2 16S ribosomal RNA gene Genome sequencing and assembly.</title>
        <authorList>
            <person name="Kang M."/>
        </authorList>
    </citation>
    <scope>NUCLEOTIDE SEQUENCE [LARGE SCALE GENOMIC DNA]</scope>
    <source>
        <strain evidence="12 13">ITR2</strain>
    </source>
</reference>
<comment type="catalytic activity">
    <reaction evidence="9 10">
        <text>Release of signal peptides from bacterial membrane prolipoproteins. Hydrolyzes -Xaa-Yaa-Zaa-|-(S,diacylglyceryl)Cys-, in which Xaa is hydrophobic (preferably Leu), and Yaa (Ala or Ser) and Zaa (Gly or Ala) have small, neutral side chains.</text>
        <dbReference type="EC" id="3.4.23.36"/>
    </reaction>
</comment>
<feature type="active site" evidence="9">
    <location>
        <position position="117"/>
    </location>
</feature>
<evidence type="ECO:0000256" key="11">
    <source>
        <dbReference type="RuleBase" id="RU004181"/>
    </source>
</evidence>
<evidence type="ECO:0000256" key="4">
    <source>
        <dbReference type="ARBA" id="ARBA00022692"/>
    </source>
</evidence>
<evidence type="ECO:0000256" key="7">
    <source>
        <dbReference type="ARBA" id="ARBA00022989"/>
    </source>
</evidence>
<keyword evidence="7 9" id="KW-1133">Transmembrane helix</keyword>
<evidence type="ECO:0000256" key="3">
    <source>
        <dbReference type="ARBA" id="ARBA00022670"/>
    </source>
</evidence>
<dbReference type="PRINTS" id="PR00781">
    <property type="entry name" value="LIPOSIGPTASE"/>
</dbReference>
<dbReference type="Pfam" id="PF01252">
    <property type="entry name" value="Peptidase_A8"/>
    <property type="match status" value="1"/>
</dbReference>
<dbReference type="HAMAP" id="MF_00161">
    <property type="entry name" value="LspA"/>
    <property type="match status" value="1"/>
</dbReference>
<keyword evidence="3 9" id="KW-0645">Protease</keyword>
<protein>
    <recommendedName>
        <fullName evidence="9">Lipoprotein signal peptidase</fullName>
        <ecNumber evidence="9">3.4.23.36</ecNumber>
    </recommendedName>
    <alternativeName>
        <fullName evidence="9">Prolipoprotein signal peptidase</fullName>
    </alternativeName>
    <alternativeName>
        <fullName evidence="9">Signal peptidase II</fullName>
        <shortName evidence="9">SPase II</shortName>
    </alternativeName>
</protein>
<sequence length="162" mass="18201">MKRSYLWFWLSACLVFGLDRFTKVWAQTSLTLGDSVVGIDGWYQWTLYHNPGAAGGLWSGHADWLALISIFAGVAILWFIYKGPHDRNGLLLLGLGLMFGGALGNLYDRLLYQYVIDFIDPVGANYIYNLADKGIRWGLYLAVLGLWFSGKRLAKESQNVVS</sequence>
<keyword evidence="4 9" id="KW-0812">Transmembrane</keyword>
<evidence type="ECO:0000256" key="2">
    <source>
        <dbReference type="ARBA" id="ARBA00022475"/>
    </source>
</evidence>
<name>A0ABS1JCN7_9BACL</name>
<keyword evidence="13" id="KW-1185">Reference proteome</keyword>
<evidence type="ECO:0000256" key="1">
    <source>
        <dbReference type="ARBA" id="ARBA00006139"/>
    </source>
</evidence>
<proteinExistence type="inferred from homology"/>
<feature type="active site" evidence="9">
    <location>
        <position position="132"/>
    </location>
</feature>
<dbReference type="EC" id="3.4.23.36" evidence="9"/>
<dbReference type="GO" id="GO:0004190">
    <property type="term" value="F:aspartic-type endopeptidase activity"/>
    <property type="evidence" value="ECO:0007669"/>
    <property type="project" value="UniProtKB-EC"/>
</dbReference>
<evidence type="ECO:0000256" key="8">
    <source>
        <dbReference type="ARBA" id="ARBA00023136"/>
    </source>
</evidence>
<dbReference type="Proteomes" id="UP000602284">
    <property type="component" value="Unassembled WGS sequence"/>
</dbReference>
<feature type="transmembrane region" description="Helical" evidence="9">
    <location>
        <begin position="88"/>
        <end position="107"/>
    </location>
</feature>
<keyword evidence="2 9" id="KW-1003">Cell membrane</keyword>
<organism evidence="12 13">
    <name type="scientific">Tumebacillus amylolyticus</name>
    <dbReference type="NCBI Taxonomy" id="2801339"/>
    <lineage>
        <taxon>Bacteria</taxon>
        <taxon>Bacillati</taxon>
        <taxon>Bacillota</taxon>
        <taxon>Bacilli</taxon>
        <taxon>Bacillales</taxon>
        <taxon>Alicyclobacillaceae</taxon>
        <taxon>Tumebacillus</taxon>
    </lineage>
</organism>
<accession>A0ABS1JCN7</accession>
<dbReference type="PANTHER" id="PTHR33695">
    <property type="entry name" value="LIPOPROTEIN SIGNAL PEPTIDASE"/>
    <property type="match status" value="1"/>
</dbReference>
<evidence type="ECO:0000256" key="6">
    <source>
        <dbReference type="ARBA" id="ARBA00022801"/>
    </source>
</evidence>
<dbReference type="PANTHER" id="PTHR33695:SF1">
    <property type="entry name" value="LIPOPROTEIN SIGNAL PEPTIDASE"/>
    <property type="match status" value="1"/>
</dbReference>
<keyword evidence="5 9" id="KW-0064">Aspartyl protease</keyword>
<keyword evidence="6 9" id="KW-0378">Hydrolase</keyword>
<comment type="caution">
    <text evidence="12">The sequence shown here is derived from an EMBL/GenBank/DDBJ whole genome shotgun (WGS) entry which is preliminary data.</text>
</comment>
<comment type="similarity">
    <text evidence="1 9 11">Belongs to the peptidase A8 family.</text>
</comment>
<evidence type="ECO:0000256" key="9">
    <source>
        <dbReference type="HAMAP-Rule" id="MF_00161"/>
    </source>
</evidence>
<feature type="transmembrane region" description="Helical" evidence="9">
    <location>
        <begin position="64"/>
        <end position="81"/>
    </location>
</feature>
<feature type="transmembrane region" description="Helical" evidence="9">
    <location>
        <begin position="127"/>
        <end position="148"/>
    </location>
</feature>
<dbReference type="PROSITE" id="PS00855">
    <property type="entry name" value="SPASE_II"/>
    <property type="match status" value="1"/>
</dbReference>
<keyword evidence="8 9" id="KW-0472">Membrane</keyword>
<comment type="subcellular location">
    <subcellularLocation>
        <location evidence="9">Cell membrane</location>
        <topology evidence="9">Multi-pass membrane protein</topology>
    </subcellularLocation>
</comment>
<evidence type="ECO:0000256" key="10">
    <source>
        <dbReference type="RuleBase" id="RU000594"/>
    </source>
</evidence>
<comment type="pathway">
    <text evidence="9">Protein modification; lipoprotein biosynthesis (signal peptide cleavage).</text>
</comment>
<dbReference type="RefSeq" id="WP_201636642.1">
    <property type="nucleotide sequence ID" value="NZ_JAEQNB010000005.1"/>
</dbReference>
<dbReference type="InterPro" id="IPR001872">
    <property type="entry name" value="Peptidase_A8"/>
</dbReference>
<comment type="caution">
    <text evidence="9">Lacks conserved residue(s) required for the propagation of feature annotation.</text>
</comment>
<evidence type="ECO:0000256" key="5">
    <source>
        <dbReference type="ARBA" id="ARBA00022750"/>
    </source>
</evidence>